<dbReference type="PANTHER" id="PTHR34351:SF1">
    <property type="entry name" value="SLR1927 PROTEIN"/>
    <property type="match status" value="1"/>
</dbReference>
<dbReference type="Proteomes" id="UP000431080">
    <property type="component" value="Unassembled WGS sequence"/>
</dbReference>
<evidence type="ECO:0000256" key="2">
    <source>
        <dbReference type="SAM" id="Phobius"/>
    </source>
</evidence>
<protein>
    <submittedName>
        <fullName evidence="4">DUF58 domain-containing protein</fullName>
    </submittedName>
</protein>
<feature type="transmembrane region" description="Helical" evidence="2">
    <location>
        <begin position="42"/>
        <end position="60"/>
    </location>
</feature>
<feature type="transmembrane region" description="Helical" evidence="2">
    <location>
        <begin position="20"/>
        <end position="36"/>
    </location>
</feature>
<dbReference type="PANTHER" id="PTHR34351">
    <property type="entry name" value="SLR1927 PROTEIN-RELATED"/>
    <property type="match status" value="1"/>
</dbReference>
<feature type="region of interest" description="Disordered" evidence="1">
    <location>
        <begin position="305"/>
        <end position="326"/>
    </location>
</feature>
<evidence type="ECO:0000259" key="3">
    <source>
        <dbReference type="Pfam" id="PF01882"/>
    </source>
</evidence>
<sequence>MKRPRARRAAALPRLTRRGIALVVVGLVLLVVTLWFDLRDVMLLAFIGIALPLVAMLYVASGTPRFHVLRAFAPPVVSAGGATGVTLTVQNLGKRAFDGASWRDTAPEGLTTPAEAVLPALGAREHLLPQGDDTARLEYRMRTSRRGAFDVGPLRVTTTDPFGLARVTRDVGGPHELIVTPTVTALDPVIGTAAAVDGVMHGLQRRTHPNSDEFIAREYRHGDPLRRVHWPATARRGELMVRDEEQRGDPEARLILDTTLSGRRDRGALRIGDDPRHAGFELAVEVAASVGVHLLERGFRLRGDRLDDPARGPLSDASPDGYRMPGGDRALLEDLARLESPVGTRRHASGDVALPHSGGTDARMPGYAVLVDPDLAEAQHLVALRPSLAPAVAFVVSSVSSKVIDVLEEADWRIVPVRRASDLPDAWARAGAVKAGDEPPRVRTARGAAHAR</sequence>
<dbReference type="InterPro" id="IPR002881">
    <property type="entry name" value="DUF58"/>
</dbReference>
<evidence type="ECO:0000313" key="4">
    <source>
        <dbReference type="EMBL" id="MRG58723.1"/>
    </source>
</evidence>
<name>A0A6I2F9N9_9MICO</name>
<proteinExistence type="predicted"/>
<keyword evidence="2" id="KW-0812">Transmembrane</keyword>
<gene>
    <name evidence="4" type="ORF">GE115_02375</name>
</gene>
<dbReference type="EMBL" id="WJIF01000001">
    <property type="protein sequence ID" value="MRG58723.1"/>
    <property type="molecule type" value="Genomic_DNA"/>
</dbReference>
<feature type="region of interest" description="Disordered" evidence="1">
    <location>
        <begin position="431"/>
        <end position="452"/>
    </location>
</feature>
<feature type="domain" description="DUF58" evidence="3">
    <location>
        <begin position="216"/>
        <end position="294"/>
    </location>
</feature>
<organism evidence="4 5">
    <name type="scientific">Agromyces agglutinans</name>
    <dbReference type="NCBI Taxonomy" id="2662258"/>
    <lineage>
        <taxon>Bacteria</taxon>
        <taxon>Bacillati</taxon>
        <taxon>Actinomycetota</taxon>
        <taxon>Actinomycetes</taxon>
        <taxon>Micrococcales</taxon>
        <taxon>Microbacteriaceae</taxon>
        <taxon>Agromyces</taxon>
    </lineage>
</organism>
<evidence type="ECO:0000256" key="1">
    <source>
        <dbReference type="SAM" id="MobiDB-lite"/>
    </source>
</evidence>
<keyword evidence="2" id="KW-0472">Membrane</keyword>
<evidence type="ECO:0000313" key="5">
    <source>
        <dbReference type="Proteomes" id="UP000431080"/>
    </source>
</evidence>
<reference evidence="4 5" key="1">
    <citation type="submission" date="2019-10" db="EMBL/GenBank/DDBJ databases">
        <authorList>
            <person name="Nie G."/>
            <person name="Ming H."/>
            <person name="Yi B."/>
        </authorList>
    </citation>
    <scope>NUCLEOTIDE SEQUENCE [LARGE SCALE GENOMIC DNA]</scope>
    <source>
        <strain evidence="4 5">CFH 90414</strain>
    </source>
</reference>
<dbReference type="RefSeq" id="WP_153683159.1">
    <property type="nucleotide sequence ID" value="NZ_WJIF01000001.1"/>
</dbReference>
<dbReference type="AlphaFoldDB" id="A0A6I2F9N9"/>
<comment type="caution">
    <text evidence="4">The sequence shown here is derived from an EMBL/GenBank/DDBJ whole genome shotgun (WGS) entry which is preliminary data.</text>
</comment>
<accession>A0A6I2F9N9</accession>
<dbReference type="Pfam" id="PF01882">
    <property type="entry name" value="DUF58"/>
    <property type="match status" value="1"/>
</dbReference>
<keyword evidence="5" id="KW-1185">Reference proteome</keyword>
<keyword evidence="2" id="KW-1133">Transmembrane helix</keyword>